<evidence type="ECO:0000313" key="2">
    <source>
        <dbReference type="Proteomes" id="UP001164250"/>
    </source>
</evidence>
<evidence type="ECO:0000313" key="1">
    <source>
        <dbReference type="EMBL" id="KAJ0093889.1"/>
    </source>
</evidence>
<proteinExistence type="predicted"/>
<comment type="caution">
    <text evidence="1">The sequence shown here is derived from an EMBL/GenBank/DDBJ whole genome shotgun (WGS) entry which is preliminary data.</text>
</comment>
<dbReference type="EMBL" id="CM047903">
    <property type="protein sequence ID" value="KAJ0093889.1"/>
    <property type="molecule type" value="Genomic_DNA"/>
</dbReference>
<accession>A0ACC1B4S0</accession>
<organism evidence="1 2">
    <name type="scientific">Pistacia atlantica</name>
    <dbReference type="NCBI Taxonomy" id="434234"/>
    <lineage>
        <taxon>Eukaryota</taxon>
        <taxon>Viridiplantae</taxon>
        <taxon>Streptophyta</taxon>
        <taxon>Embryophyta</taxon>
        <taxon>Tracheophyta</taxon>
        <taxon>Spermatophyta</taxon>
        <taxon>Magnoliopsida</taxon>
        <taxon>eudicotyledons</taxon>
        <taxon>Gunneridae</taxon>
        <taxon>Pentapetalae</taxon>
        <taxon>rosids</taxon>
        <taxon>malvids</taxon>
        <taxon>Sapindales</taxon>
        <taxon>Anacardiaceae</taxon>
        <taxon>Pistacia</taxon>
    </lineage>
</organism>
<name>A0ACC1B4S0_9ROSI</name>
<gene>
    <name evidence="1" type="ORF">Patl1_27117</name>
</gene>
<keyword evidence="2" id="KW-1185">Reference proteome</keyword>
<sequence length="467" mass="51647">MEGKALVWFQDIEAAGGISSWEGFVCALQTKFGSSPYEDPMEALIRLKQTSTMEDYKSQFDALSNQLKGLVESYELSCFLSGLREDIQFVVRMLNPSNLHIAFGLGKMQEENVPALRRIAKLGSVPTCLAIGPLSPPEKRAIVLCDESSDDEVPKSEVVEGSASKSKEETPIVELEPEISIHALFGSPNPKTMRFLGHICGRVVVILVDTGSTHNFMDPFVIQRAYQPFNPTEGLSVKVANEQAVHSEGNCAEVPLHMQGNLYTTDFSILTLRGCDIVLGIQWLRTLGPILWDFSRLQMEFSVLDKPRRLQGMSPTGILLVEGENFGTRRNIAQEVEEEKKSYGDQSVGEMEGLGEEEASWVEYSTLVNEFPDLVNKVAFERKDRFLVVKTATVRQLTGSLTRSEGLRFAVCGCGAINEIVTKPLLKGALEINSVFSFMVFTMKNLQVIWVLGSFEIGVVAESLGKS</sequence>
<protein>
    <submittedName>
        <fullName evidence="1">Uncharacterized protein</fullName>
    </submittedName>
</protein>
<dbReference type="Proteomes" id="UP001164250">
    <property type="component" value="Chromosome 7"/>
</dbReference>
<reference evidence="2" key="1">
    <citation type="journal article" date="2023" name="G3 (Bethesda)">
        <title>Genome assembly and association tests identify interacting loci associated with vigor, precocity, and sex in interspecific pistachio rootstocks.</title>
        <authorList>
            <person name="Palmer W."/>
            <person name="Jacygrad E."/>
            <person name="Sagayaradj S."/>
            <person name="Cavanaugh K."/>
            <person name="Han R."/>
            <person name="Bertier L."/>
            <person name="Beede B."/>
            <person name="Kafkas S."/>
            <person name="Golino D."/>
            <person name="Preece J."/>
            <person name="Michelmore R."/>
        </authorList>
    </citation>
    <scope>NUCLEOTIDE SEQUENCE [LARGE SCALE GENOMIC DNA]</scope>
</reference>